<dbReference type="Proteomes" id="UP000580250">
    <property type="component" value="Unassembled WGS sequence"/>
</dbReference>
<keyword evidence="4 10" id="KW-0812">Transmembrane</keyword>
<dbReference type="GO" id="GO:0032366">
    <property type="term" value="P:intracellular sterol transport"/>
    <property type="evidence" value="ECO:0007669"/>
    <property type="project" value="UniProtKB-UniRule"/>
</dbReference>
<dbReference type="GO" id="GO:0006665">
    <property type="term" value="P:sphingolipid metabolic process"/>
    <property type="evidence" value="ECO:0007669"/>
    <property type="project" value="TreeGrafter"/>
</dbReference>
<dbReference type="Pfam" id="PF04161">
    <property type="entry name" value="Arv1"/>
    <property type="match status" value="1"/>
</dbReference>
<name>A0A6V7VQQ7_MELEN</name>
<feature type="transmembrane region" description="Helical" evidence="10">
    <location>
        <begin position="214"/>
        <end position="235"/>
    </location>
</feature>
<dbReference type="GO" id="GO:0016125">
    <property type="term" value="P:sterol metabolic process"/>
    <property type="evidence" value="ECO:0007669"/>
    <property type="project" value="UniProtKB-UniRule"/>
</dbReference>
<evidence type="ECO:0000313" key="12">
    <source>
        <dbReference type="Proteomes" id="UP000580250"/>
    </source>
</evidence>
<keyword evidence="8 10" id="KW-0443">Lipid metabolism</keyword>
<comment type="caution">
    <text evidence="11">The sequence shown here is derived from an EMBL/GenBank/DDBJ whole genome shotgun (WGS) entry which is preliminary data.</text>
</comment>
<proteinExistence type="inferred from homology"/>
<keyword evidence="3 10" id="KW-0813">Transport</keyword>
<feature type="transmembrane region" description="Helical" evidence="10">
    <location>
        <begin position="121"/>
        <end position="139"/>
    </location>
</feature>
<evidence type="ECO:0000256" key="9">
    <source>
        <dbReference type="ARBA" id="ARBA00023136"/>
    </source>
</evidence>
<comment type="similarity">
    <text evidence="2 10">Belongs to the ARV1 family.</text>
</comment>
<feature type="transmembrane region" description="Helical" evidence="10">
    <location>
        <begin position="159"/>
        <end position="183"/>
    </location>
</feature>
<comment type="function">
    <text evidence="10">Mediator of sterol homeostasis involved in sterol uptake, trafficking and distribution into membranes.</text>
</comment>
<reference evidence="11 12" key="1">
    <citation type="submission" date="2020-08" db="EMBL/GenBank/DDBJ databases">
        <authorList>
            <person name="Koutsovoulos G."/>
            <person name="Danchin GJ E."/>
        </authorList>
    </citation>
    <scope>NUCLEOTIDE SEQUENCE [LARGE SCALE GENOMIC DNA]</scope>
</reference>
<keyword evidence="6 10" id="KW-1133">Transmembrane helix</keyword>
<keyword evidence="5 10" id="KW-0256">Endoplasmic reticulum</keyword>
<feature type="transmembrane region" description="Helical" evidence="10">
    <location>
        <begin position="68"/>
        <end position="86"/>
    </location>
</feature>
<evidence type="ECO:0000256" key="5">
    <source>
        <dbReference type="ARBA" id="ARBA00022824"/>
    </source>
</evidence>
<dbReference type="PANTHER" id="PTHR14467:SF0">
    <property type="entry name" value="PROTEIN ARV1"/>
    <property type="match status" value="1"/>
</dbReference>
<evidence type="ECO:0000256" key="1">
    <source>
        <dbReference type="ARBA" id="ARBA00004477"/>
    </source>
</evidence>
<accession>A0A6V7VQQ7</accession>
<dbReference type="AlphaFoldDB" id="A0A6V7VQQ7"/>
<evidence type="ECO:0000256" key="7">
    <source>
        <dbReference type="ARBA" id="ARBA00023055"/>
    </source>
</evidence>
<dbReference type="GO" id="GO:0032541">
    <property type="term" value="C:cortical endoplasmic reticulum"/>
    <property type="evidence" value="ECO:0007669"/>
    <property type="project" value="TreeGrafter"/>
</dbReference>
<evidence type="ECO:0000256" key="8">
    <source>
        <dbReference type="ARBA" id="ARBA00023098"/>
    </source>
</evidence>
<keyword evidence="7 10" id="KW-0445">Lipid transport</keyword>
<evidence type="ECO:0000256" key="2">
    <source>
        <dbReference type="ARBA" id="ARBA00009187"/>
    </source>
</evidence>
<dbReference type="GO" id="GO:0005794">
    <property type="term" value="C:Golgi apparatus"/>
    <property type="evidence" value="ECO:0007669"/>
    <property type="project" value="TreeGrafter"/>
</dbReference>
<comment type="subcellular location">
    <subcellularLocation>
        <location evidence="1 10">Endoplasmic reticulum membrane</location>
        <topology evidence="1 10">Multi-pass membrane protein</topology>
    </subcellularLocation>
</comment>
<evidence type="ECO:0000256" key="6">
    <source>
        <dbReference type="ARBA" id="ARBA00022989"/>
    </source>
</evidence>
<dbReference type="EMBL" id="CAJEWN010000284">
    <property type="protein sequence ID" value="CAD2176788.1"/>
    <property type="molecule type" value="Genomic_DNA"/>
</dbReference>
<dbReference type="GO" id="GO:0097036">
    <property type="term" value="P:regulation of plasma membrane sterol distribution"/>
    <property type="evidence" value="ECO:0007669"/>
    <property type="project" value="UniProtKB-UniRule"/>
</dbReference>
<dbReference type="PANTHER" id="PTHR14467">
    <property type="entry name" value="ARV1"/>
    <property type="match status" value="1"/>
</dbReference>
<evidence type="ECO:0000256" key="4">
    <source>
        <dbReference type="ARBA" id="ARBA00022692"/>
    </source>
</evidence>
<protein>
    <recommendedName>
        <fullName evidence="10">Protein ARV</fullName>
    </recommendedName>
</protein>
<gene>
    <name evidence="11" type="ORF">MENT_LOCUS28623</name>
</gene>
<sequence>MEKALETQFVCINCLNPSSSLYTEYSRDVIRMTECKNCGLIVDKYIEYDITLIIIDLILQYKSAYRHVLINLNFKSFFRIIFIFLLCDAYEDWIERKSLADPVRIFYDLEWTFYECLLKSLMEFLVYSISIYLLINLLIQIKQIKPKIKKFLLKTNKNYFVFSFECALISFYGNLFIVFSIIWKLHGQYLHKMLTQSFLFISHLQIQKALYPEFGFWNILAILISILFQFIAGYFTQKYIKMFTNTFY</sequence>
<dbReference type="OrthoDB" id="2192830at2759"/>
<dbReference type="GO" id="GO:0005789">
    <property type="term" value="C:endoplasmic reticulum membrane"/>
    <property type="evidence" value="ECO:0007669"/>
    <property type="project" value="UniProtKB-SubCell"/>
</dbReference>
<evidence type="ECO:0000313" key="11">
    <source>
        <dbReference type="EMBL" id="CAD2176788.1"/>
    </source>
</evidence>
<organism evidence="11 12">
    <name type="scientific">Meloidogyne enterolobii</name>
    <name type="common">Root-knot nematode worm</name>
    <name type="synonym">Meloidogyne mayaguensis</name>
    <dbReference type="NCBI Taxonomy" id="390850"/>
    <lineage>
        <taxon>Eukaryota</taxon>
        <taxon>Metazoa</taxon>
        <taxon>Ecdysozoa</taxon>
        <taxon>Nematoda</taxon>
        <taxon>Chromadorea</taxon>
        <taxon>Rhabditida</taxon>
        <taxon>Tylenchina</taxon>
        <taxon>Tylenchomorpha</taxon>
        <taxon>Tylenchoidea</taxon>
        <taxon>Meloidogynidae</taxon>
        <taxon>Meloidogyninae</taxon>
        <taxon>Meloidogyne</taxon>
    </lineage>
</organism>
<dbReference type="InterPro" id="IPR007290">
    <property type="entry name" value="Arv1"/>
</dbReference>
<evidence type="ECO:0000256" key="3">
    <source>
        <dbReference type="ARBA" id="ARBA00022448"/>
    </source>
</evidence>
<evidence type="ECO:0000256" key="10">
    <source>
        <dbReference type="RuleBase" id="RU368065"/>
    </source>
</evidence>
<keyword evidence="9 10" id="KW-0472">Membrane</keyword>